<protein>
    <submittedName>
        <fullName evidence="2">Uncharacterized protein</fullName>
    </submittedName>
</protein>
<evidence type="ECO:0000313" key="3">
    <source>
        <dbReference type="Proteomes" id="UP001174936"/>
    </source>
</evidence>
<organism evidence="2 3">
    <name type="scientific">Cercophora newfieldiana</name>
    <dbReference type="NCBI Taxonomy" id="92897"/>
    <lineage>
        <taxon>Eukaryota</taxon>
        <taxon>Fungi</taxon>
        <taxon>Dikarya</taxon>
        <taxon>Ascomycota</taxon>
        <taxon>Pezizomycotina</taxon>
        <taxon>Sordariomycetes</taxon>
        <taxon>Sordariomycetidae</taxon>
        <taxon>Sordariales</taxon>
        <taxon>Lasiosphaeriaceae</taxon>
        <taxon>Cercophora</taxon>
    </lineage>
</organism>
<sequence>MHRLQAQIRDLEAKMAKQAFVVSDESAAASSAALSTRSSAGSPAFSLPRSFSSFSWCEDRCGTMDEEWGFEFTTTRDLTPSSSAEIPLILFSEHPFSPATITNPSAAPWPSVAELTASGELLARRGLSRRLPPPAPTNSPTALFEPLAWSPSLHQDNDFSPTIGTDETDRLNQLRIYTPDADDGWKPFPSSESKNPELLPRMPAPIPALMPTTLPFAPKIPCPEPFEFFPGTLELELEDYCPELHSASIFPVQLRDFRSYVQQWLDQDQDPECEESLYWEGGSTTSGFDSGSASGYRYGFVSVSGYSDHGGDDDDDDDEDPDCGGGASLI</sequence>
<comment type="caution">
    <text evidence="2">The sequence shown here is derived from an EMBL/GenBank/DDBJ whole genome shotgun (WGS) entry which is preliminary data.</text>
</comment>
<accession>A0AA39YH40</accession>
<evidence type="ECO:0000313" key="2">
    <source>
        <dbReference type="EMBL" id="KAK0651417.1"/>
    </source>
</evidence>
<dbReference type="EMBL" id="JAULSV010000002">
    <property type="protein sequence ID" value="KAK0651417.1"/>
    <property type="molecule type" value="Genomic_DNA"/>
</dbReference>
<dbReference type="Proteomes" id="UP001174936">
    <property type="component" value="Unassembled WGS sequence"/>
</dbReference>
<dbReference type="AlphaFoldDB" id="A0AA39YH40"/>
<name>A0AA39YH40_9PEZI</name>
<gene>
    <name evidence="2" type="ORF">B0T16DRAFT_453888</name>
</gene>
<reference evidence="2" key="1">
    <citation type="submission" date="2023-06" db="EMBL/GenBank/DDBJ databases">
        <title>Genome-scale phylogeny and comparative genomics of the fungal order Sordariales.</title>
        <authorList>
            <consortium name="Lawrence Berkeley National Laboratory"/>
            <person name="Hensen N."/>
            <person name="Bonometti L."/>
            <person name="Westerberg I."/>
            <person name="Brannstrom I.O."/>
            <person name="Guillou S."/>
            <person name="Cros-Aarteil S."/>
            <person name="Calhoun S."/>
            <person name="Haridas S."/>
            <person name="Kuo A."/>
            <person name="Mondo S."/>
            <person name="Pangilinan J."/>
            <person name="Riley R."/>
            <person name="Labutti K."/>
            <person name="Andreopoulos B."/>
            <person name="Lipzen A."/>
            <person name="Chen C."/>
            <person name="Yanf M."/>
            <person name="Daum C."/>
            <person name="Ng V."/>
            <person name="Clum A."/>
            <person name="Steindorff A."/>
            <person name="Ohm R."/>
            <person name="Martin F."/>
            <person name="Silar P."/>
            <person name="Natvig D."/>
            <person name="Lalanne C."/>
            <person name="Gautier V."/>
            <person name="Ament-Velasquez S.L."/>
            <person name="Kruys A."/>
            <person name="Hutchinson M.I."/>
            <person name="Powell A.J."/>
            <person name="Barry K."/>
            <person name="Miller A.N."/>
            <person name="Grigoriev I.V."/>
            <person name="Debuchy R."/>
            <person name="Gladieux P."/>
            <person name="Thoren M.H."/>
            <person name="Johannesson H."/>
        </authorList>
    </citation>
    <scope>NUCLEOTIDE SEQUENCE</scope>
    <source>
        <strain evidence="2">SMH2532-1</strain>
    </source>
</reference>
<keyword evidence="3" id="KW-1185">Reference proteome</keyword>
<feature type="compositionally biased region" description="Acidic residues" evidence="1">
    <location>
        <begin position="311"/>
        <end position="322"/>
    </location>
</feature>
<proteinExistence type="predicted"/>
<evidence type="ECO:0000256" key="1">
    <source>
        <dbReference type="SAM" id="MobiDB-lite"/>
    </source>
</evidence>
<feature type="region of interest" description="Disordered" evidence="1">
    <location>
        <begin position="307"/>
        <end position="330"/>
    </location>
</feature>